<feature type="domain" description="Bacteriophage Mu GpT" evidence="1">
    <location>
        <begin position="9"/>
        <end position="296"/>
    </location>
</feature>
<keyword evidence="3" id="KW-1185">Reference proteome</keyword>
<sequence length="339" mass="37478">MNINQSNIDAFFVGLSTAFNKSLATAPSYYKDISMVIPSATRVQGYAWLNNIPRIREWIGSRSLNQLGSQGFQVENKTWESTIAIKREEIEDDQHGIYTPIFEEMAQAAVAHRDELIFKLLGEEFVQKCYDGQNFFDTEHPVNMDNASLQKTCSNVFGSGNCAPWFLLDCSRPIRPLLFQARRPATLVAKTNLRDDNVFFNNQFLYGVDARYNVGYGLWQTAFACTDPLTPYNYAVVRAAMMSQTSDTGRPLGIRPTHLVTTPGNEHAALRILRSEMIAATTNEWAGSAVPIITQFLLEASNATPVWNAAADFILSQATYGSGYVTTANGQPPSASGGA</sequence>
<dbReference type="RefSeq" id="WP_289840548.1">
    <property type="nucleotide sequence ID" value="NZ_CATKSH010000006.1"/>
</dbReference>
<reference evidence="2" key="1">
    <citation type="submission" date="2023-03" db="EMBL/GenBank/DDBJ databases">
        <authorList>
            <person name="Cleenwerck I."/>
        </authorList>
    </citation>
    <scope>NUCLEOTIDE SEQUENCE</scope>
    <source>
        <strain evidence="2">LMG 32879</strain>
    </source>
</reference>
<accession>A0AA35Y3Q3</accession>
<proteinExistence type="predicted"/>
<organism evidence="2 3">
    <name type="scientific">Brytella acorum</name>
    <dbReference type="NCBI Taxonomy" id="2959299"/>
    <lineage>
        <taxon>Bacteria</taxon>
        <taxon>Pseudomonadati</taxon>
        <taxon>Pseudomonadota</taxon>
        <taxon>Alphaproteobacteria</taxon>
        <taxon>Acetobacterales</taxon>
        <taxon>Acetobacteraceae</taxon>
        <taxon>Brytella</taxon>
    </lineage>
</organism>
<name>A0AA35Y3Q3_9PROT</name>
<dbReference type="InterPro" id="IPR018774">
    <property type="entry name" value="Phage_Mu_GpT"/>
</dbReference>
<dbReference type="EMBL" id="CATKSH010000006">
    <property type="protein sequence ID" value="CAI9120422.1"/>
    <property type="molecule type" value="Genomic_DNA"/>
</dbReference>
<evidence type="ECO:0000259" key="1">
    <source>
        <dbReference type="Pfam" id="PF10124"/>
    </source>
</evidence>
<gene>
    <name evidence="2" type="ORF">LMG32879_001254</name>
</gene>
<evidence type="ECO:0000313" key="3">
    <source>
        <dbReference type="Proteomes" id="UP001176960"/>
    </source>
</evidence>
<evidence type="ECO:0000313" key="2">
    <source>
        <dbReference type="EMBL" id="CAI9120422.1"/>
    </source>
</evidence>
<dbReference type="AlphaFoldDB" id="A0AA35Y3Q3"/>
<comment type="caution">
    <text evidence="2">The sequence shown here is derived from an EMBL/GenBank/DDBJ whole genome shotgun (WGS) entry which is preliminary data.</text>
</comment>
<dbReference type="Pfam" id="PF10124">
    <property type="entry name" value="Mu-like_gpT"/>
    <property type="match status" value="1"/>
</dbReference>
<protein>
    <submittedName>
        <fullName evidence="2">Mu-like prophage major head subunit gpT family protein</fullName>
    </submittedName>
</protein>
<dbReference type="Proteomes" id="UP001176960">
    <property type="component" value="Unassembled WGS sequence"/>
</dbReference>